<protein>
    <submittedName>
        <fullName evidence="1">Uncharacterized protein gp10</fullName>
    </submittedName>
</protein>
<comment type="caution">
    <text evidence="1">The sequence shown here is derived from an EMBL/GenBank/DDBJ whole genome shotgun (WGS) entry which is preliminary data.</text>
</comment>
<accession>A0A8X6GLY7</accession>
<keyword evidence="2" id="KW-1185">Reference proteome</keyword>
<dbReference type="AlphaFoldDB" id="A0A8X6GLY7"/>
<organism evidence="1 2">
    <name type="scientific">Trichonephila clavata</name>
    <name type="common">Joro spider</name>
    <name type="synonym">Nephila clavata</name>
    <dbReference type="NCBI Taxonomy" id="2740835"/>
    <lineage>
        <taxon>Eukaryota</taxon>
        <taxon>Metazoa</taxon>
        <taxon>Ecdysozoa</taxon>
        <taxon>Arthropoda</taxon>
        <taxon>Chelicerata</taxon>
        <taxon>Arachnida</taxon>
        <taxon>Araneae</taxon>
        <taxon>Araneomorphae</taxon>
        <taxon>Entelegynae</taxon>
        <taxon>Araneoidea</taxon>
        <taxon>Nephilidae</taxon>
        <taxon>Trichonephila</taxon>
    </lineage>
</organism>
<dbReference type="Proteomes" id="UP000887116">
    <property type="component" value="Unassembled WGS sequence"/>
</dbReference>
<dbReference type="OrthoDB" id="6408566at2759"/>
<proteinExistence type="predicted"/>
<sequence>MQIYPNRKFWEDDLEVPVNYLLERFHNTEVRYSWMNSLSGRQLSVIFQHCFKDKLNGQLFDDEDYDNTSIQYKRKVIAKHLDSLVIYYLISCFERAKLEATVSEIARSALTEELMKSYLLKVRRASGIDLLLNSNKVIHGHKPDWMILDFLVNGTQVDLTAKNIDQATEIANSIASRYFSSECVFVNAQDKNFAEQVYKFIKVCVDGSDSNIFTFELKFQSNRFKYSNTCITLTVIPHDPIASELYILHPSIGDILKSIELMKIIFQGKKIGLFFKRSDEYIAIYYSEHPLNKKEREDFKAYMKQFYGLTILPRANL</sequence>
<reference evidence="1" key="1">
    <citation type="submission" date="2020-07" db="EMBL/GenBank/DDBJ databases">
        <title>Multicomponent nature underlies the extraordinary mechanical properties of spider dragline silk.</title>
        <authorList>
            <person name="Kono N."/>
            <person name="Nakamura H."/>
            <person name="Mori M."/>
            <person name="Yoshida Y."/>
            <person name="Ohtoshi R."/>
            <person name="Malay A.D."/>
            <person name="Moran D.A.P."/>
            <person name="Tomita M."/>
            <person name="Numata K."/>
            <person name="Arakawa K."/>
        </authorList>
    </citation>
    <scope>NUCLEOTIDE SEQUENCE</scope>
</reference>
<evidence type="ECO:0000313" key="1">
    <source>
        <dbReference type="EMBL" id="GFR06853.1"/>
    </source>
</evidence>
<evidence type="ECO:0000313" key="2">
    <source>
        <dbReference type="Proteomes" id="UP000887116"/>
    </source>
</evidence>
<name>A0A8X6GLY7_TRICU</name>
<dbReference type="EMBL" id="BMAO01035929">
    <property type="protein sequence ID" value="GFR06853.1"/>
    <property type="molecule type" value="Genomic_DNA"/>
</dbReference>
<gene>
    <name evidence="1" type="primary">gp10</name>
    <name evidence="1" type="ORF">TNCT_53331</name>
</gene>